<feature type="chain" id="PRO_5047099093" evidence="1">
    <location>
        <begin position="25"/>
        <end position="315"/>
    </location>
</feature>
<dbReference type="SUPFAM" id="SSF56281">
    <property type="entry name" value="Metallo-hydrolase/oxidoreductase"/>
    <property type="match status" value="1"/>
</dbReference>
<dbReference type="InterPro" id="IPR001279">
    <property type="entry name" value="Metallo-B-lactamas"/>
</dbReference>
<dbReference type="Gene3D" id="3.60.15.10">
    <property type="entry name" value="Ribonuclease Z/Hydroxyacylglutathione hydrolase-like"/>
    <property type="match status" value="1"/>
</dbReference>
<dbReference type="Proteomes" id="UP001227126">
    <property type="component" value="Unassembled WGS sequence"/>
</dbReference>
<keyword evidence="1" id="KW-0732">Signal</keyword>
<accession>A0ABT7FD98</accession>
<dbReference type="SMART" id="SM00849">
    <property type="entry name" value="Lactamase_B"/>
    <property type="match status" value="1"/>
</dbReference>
<organism evidence="3 4">
    <name type="scientific">Sedimentitalea xiamensis</name>
    <dbReference type="NCBI Taxonomy" id="3050037"/>
    <lineage>
        <taxon>Bacteria</taxon>
        <taxon>Pseudomonadati</taxon>
        <taxon>Pseudomonadota</taxon>
        <taxon>Alphaproteobacteria</taxon>
        <taxon>Rhodobacterales</taxon>
        <taxon>Paracoccaceae</taxon>
        <taxon>Sedimentitalea</taxon>
    </lineage>
</organism>
<dbReference type="InterPro" id="IPR036866">
    <property type="entry name" value="RibonucZ/Hydroxyglut_hydro"/>
</dbReference>
<gene>
    <name evidence="3" type="ORF">QO034_08225</name>
</gene>
<proteinExistence type="predicted"/>
<dbReference type="PANTHER" id="PTHR42951">
    <property type="entry name" value="METALLO-BETA-LACTAMASE DOMAIN-CONTAINING"/>
    <property type="match status" value="1"/>
</dbReference>
<feature type="domain" description="Metallo-beta-lactamase" evidence="2">
    <location>
        <begin position="59"/>
        <end position="239"/>
    </location>
</feature>
<evidence type="ECO:0000259" key="2">
    <source>
        <dbReference type="SMART" id="SM00849"/>
    </source>
</evidence>
<sequence length="315" mass="33635">MITRRHALCLIGSGAASLPGLSHAQARLTYELTPKPVAQGVWMIEGSTDYFTMENGGAIVNCVLLQGDSGLIVVDTGPSLRFGEALHRLARTLDIRGVSEVVNTHHHPDHFFGNQVFAGQPIRALGETIGLAQAEGDGFADNMYRLLGDWMRGTEVTPPRNVIEGGDTTIDGRALTILPLSGHTGADMAILDQSTGILIAGDLVFFNRAPTTPSADLAQWQSSLGTLAALRPAAVLPGHGPLDPSGDAIRQTSAYLDWLADTLTRSAENGLDMIEVMQSPLPKRFAAMGAQPQEFQRSVSHLFPDVELSVLPRGN</sequence>
<evidence type="ECO:0000313" key="4">
    <source>
        <dbReference type="Proteomes" id="UP001227126"/>
    </source>
</evidence>
<dbReference type="EMBL" id="JASNJE010000007">
    <property type="protein sequence ID" value="MDK3073091.1"/>
    <property type="molecule type" value="Genomic_DNA"/>
</dbReference>
<feature type="signal peptide" evidence="1">
    <location>
        <begin position="1"/>
        <end position="24"/>
    </location>
</feature>
<keyword evidence="4" id="KW-1185">Reference proteome</keyword>
<dbReference type="Pfam" id="PF00753">
    <property type="entry name" value="Lactamase_B"/>
    <property type="match status" value="1"/>
</dbReference>
<evidence type="ECO:0000256" key="1">
    <source>
        <dbReference type="SAM" id="SignalP"/>
    </source>
</evidence>
<dbReference type="CDD" id="cd16282">
    <property type="entry name" value="metallo-hydrolase-like_MBL-fold"/>
    <property type="match status" value="1"/>
</dbReference>
<dbReference type="RefSeq" id="WP_284485030.1">
    <property type="nucleotide sequence ID" value="NZ_JASNJE010000007.1"/>
</dbReference>
<reference evidence="3 4" key="1">
    <citation type="submission" date="2023-05" db="EMBL/GenBank/DDBJ databases">
        <title>Sedimentitalea sp. nov. JM2-8.</title>
        <authorList>
            <person name="Huang J."/>
        </authorList>
    </citation>
    <scope>NUCLEOTIDE SEQUENCE [LARGE SCALE GENOMIC DNA]</scope>
    <source>
        <strain evidence="3 4">JM2-8</strain>
    </source>
</reference>
<name>A0ABT7FD98_9RHOB</name>
<comment type="caution">
    <text evidence="3">The sequence shown here is derived from an EMBL/GenBank/DDBJ whole genome shotgun (WGS) entry which is preliminary data.</text>
</comment>
<evidence type="ECO:0000313" key="3">
    <source>
        <dbReference type="EMBL" id="MDK3073091.1"/>
    </source>
</evidence>
<protein>
    <submittedName>
        <fullName evidence="3">Quinoprotein relay system zinc metallohydrolase 1</fullName>
    </submittedName>
</protein>
<dbReference type="NCBIfam" id="TIGR04558">
    <property type="entry name" value="SoxH_rel_PQQ_1"/>
    <property type="match status" value="1"/>
</dbReference>
<dbReference type="InterPro" id="IPR050855">
    <property type="entry name" value="NDM-1-like"/>
</dbReference>
<dbReference type="InterPro" id="IPR030811">
    <property type="entry name" value="SoxH-rel_PQQ_1"/>
</dbReference>